<dbReference type="SUPFAM" id="SSF55874">
    <property type="entry name" value="ATPase domain of HSP90 chaperone/DNA topoisomerase II/histidine kinase"/>
    <property type="match status" value="1"/>
</dbReference>
<dbReference type="InParanoid" id="K9TC68"/>
<evidence type="ECO:0000256" key="16">
    <source>
        <dbReference type="ARBA" id="ARBA00074306"/>
    </source>
</evidence>
<dbReference type="NCBIfam" id="TIGR00229">
    <property type="entry name" value="sensory_box"/>
    <property type="match status" value="2"/>
</dbReference>
<accession>K9TC68</accession>
<dbReference type="SUPFAM" id="SSF47384">
    <property type="entry name" value="Homodimeric domain of signal transducing histidine kinase"/>
    <property type="match status" value="1"/>
</dbReference>
<dbReference type="EC" id="2.7.13.3" evidence="4"/>
<evidence type="ECO:0000259" key="19">
    <source>
        <dbReference type="PROSITE" id="PS50112"/>
    </source>
</evidence>
<sequence>MIPTLGRFWQYLTPIGILAASYLIAAMLAIWIPGLDQNLLPFGPPAGVALAGLVLYGLRMWPGVALGAFLYGQFQGLPYWVAAVGAIACVVQAMVGTHLLRKAEFDPALERLRDVGSLLGIGAILSTLINATVSVVLVTLAGLQTWTEAAALWEIWWLEDAMGVLLIAPIPLTWSRCRKINIKSRRWVLVAKLLEIIVLSILLLTISWVVFCSRTRVYIADYPLEYLPFPVVMWVALRFELRGTVLANLLVASMAIWGVARDSGPFLKHASNVEQALFSLQIFMGVVGATALIFASVMARRRQAEELLRQGEERLNNAQRIAQVGNWDLDRDRKALHWSDEIYRILGEEPHSFAPSHEQFLKYVHPSDRTEVRKAFKKAIIQDQPYSLEYRLLRRDGEDRIVHEQCEISLFRITATVQDITPRIRAEAALRASEERFSKAFQASPLGISISTRAEGRFVDVNHTFLRLLGYAPAEAIGKTWEELDVWMHQGDYFTQMLSKIEQFGSIRDLELQFRTKSGEIRDALLSIEPIDLEGEPCLLTMVSDNTERKRADEFRKAKEAAEAANLAKSAFLANMSHELRTPLNAIIGYSEILQEDAEDLGQSDFIPDLQKIHGAGKQLLSLISDILDLSKIEAGRMSLELETFAIDTLIWEVVTTIQPLIDKNGNQLAIECPEDIGPFHADITKVRQMLLNLMSNAAKFTKQGQIELRVRRTREKPLKGQDSSLTARSPYEVAGQEWIFFRVKDTGIGMTREQLDQVFKPFTQADASTTRKYGGTGLGLTITQKFCQMMGGDIKVESELGQGSQFTLWLPATVVAPVVSRENEDPMVGGDDSLGE</sequence>
<dbReference type="eggNOG" id="COG3447">
    <property type="taxonomic scope" value="Bacteria"/>
</dbReference>
<keyword evidence="7" id="KW-0808">Transferase</keyword>
<evidence type="ECO:0000256" key="4">
    <source>
        <dbReference type="ARBA" id="ARBA00012438"/>
    </source>
</evidence>
<dbReference type="SUPFAM" id="SSF55785">
    <property type="entry name" value="PYP-like sensor domain (PAS domain)"/>
    <property type="match status" value="2"/>
</dbReference>
<keyword evidence="14 17" id="KW-0472">Membrane</keyword>
<feature type="transmembrane region" description="Helical" evidence="17">
    <location>
        <begin position="12"/>
        <end position="32"/>
    </location>
</feature>
<feature type="transmembrane region" description="Helical" evidence="17">
    <location>
        <begin position="187"/>
        <end position="211"/>
    </location>
</feature>
<dbReference type="InterPro" id="IPR013655">
    <property type="entry name" value="PAS_fold_3"/>
</dbReference>
<dbReference type="InterPro" id="IPR036890">
    <property type="entry name" value="HATPase_C_sf"/>
</dbReference>
<dbReference type="Gene3D" id="3.30.450.20">
    <property type="entry name" value="PAS domain"/>
    <property type="match status" value="2"/>
</dbReference>
<feature type="transmembrane region" description="Helical" evidence="17">
    <location>
        <begin position="155"/>
        <end position="175"/>
    </location>
</feature>
<dbReference type="FunFam" id="3.30.565.10:FF:000010">
    <property type="entry name" value="Sensor histidine kinase RcsC"/>
    <property type="match status" value="1"/>
</dbReference>
<dbReference type="Pfam" id="PF00512">
    <property type="entry name" value="HisKA"/>
    <property type="match status" value="1"/>
</dbReference>
<keyword evidence="15" id="KW-0131">Cell cycle</keyword>
<evidence type="ECO:0000256" key="17">
    <source>
        <dbReference type="SAM" id="Phobius"/>
    </source>
</evidence>
<evidence type="ECO:0000256" key="6">
    <source>
        <dbReference type="ARBA" id="ARBA00022553"/>
    </source>
</evidence>
<feature type="transmembrane region" description="Helical" evidence="17">
    <location>
        <begin position="118"/>
        <end position="143"/>
    </location>
</feature>
<dbReference type="Gene3D" id="1.10.287.130">
    <property type="match status" value="1"/>
</dbReference>
<keyword evidence="5" id="KW-1003">Cell membrane</keyword>
<evidence type="ECO:0000313" key="21">
    <source>
        <dbReference type="Proteomes" id="UP000010367"/>
    </source>
</evidence>
<dbReference type="SMART" id="SM00388">
    <property type="entry name" value="HisKA"/>
    <property type="match status" value="1"/>
</dbReference>
<dbReference type="eggNOG" id="COG5002">
    <property type="taxonomic scope" value="Bacteria"/>
</dbReference>
<keyword evidence="10" id="KW-0418">Kinase</keyword>
<dbReference type="Pfam" id="PF13426">
    <property type="entry name" value="PAS_9"/>
    <property type="match status" value="1"/>
</dbReference>
<evidence type="ECO:0000259" key="18">
    <source>
        <dbReference type="PROSITE" id="PS50109"/>
    </source>
</evidence>
<dbReference type="PANTHER" id="PTHR43047:SF63">
    <property type="entry name" value="HISTIDINE KINASE"/>
    <property type="match status" value="1"/>
</dbReference>
<evidence type="ECO:0000256" key="11">
    <source>
        <dbReference type="ARBA" id="ARBA00022840"/>
    </source>
</evidence>
<dbReference type="InterPro" id="IPR005467">
    <property type="entry name" value="His_kinase_dom"/>
</dbReference>
<organism evidence="20 21">
    <name type="scientific">Oscillatoria acuminata PCC 6304</name>
    <dbReference type="NCBI Taxonomy" id="56110"/>
    <lineage>
        <taxon>Bacteria</taxon>
        <taxon>Bacillati</taxon>
        <taxon>Cyanobacteriota</taxon>
        <taxon>Cyanophyceae</taxon>
        <taxon>Oscillatoriophycideae</taxon>
        <taxon>Oscillatoriales</taxon>
        <taxon>Oscillatoriaceae</taxon>
        <taxon>Oscillatoria</taxon>
    </lineage>
</organism>
<dbReference type="FunFam" id="1.10.287.130:FF:000038">
    <property type="entry name" value="Sensory transduction histidine kinase"/>
    <property type="match status" value="1"/>
</dbReference>
<proteinExistence type="inferred from homology"/>
<dbReference type="Pfam" id="PF02518">
    <property type="entry name" value="HATPase_c"/>
    <property type="match status" value="1"/>
</dbReference>
<comment type="similarity">
    <text evidence="3">In the N-terminal section; belongs to the phytochrome family.</text>
</comment>
<feature type="transmembrane region" description="Helical" evidence="17">
    <location>
        <begin position="280"/>
        <end position="299"/>
    </location>
</feature>
<evidence type="ECO:0000256" key="3">
    <source>
        <dbReference type="ARBA" id="ARBA00006402"/>
    </source>
</evidence>
<evidence type="ECO:0000256" key="9">
    <source>
        <dbReference type="ARBA" id="ARBA00022741"/>
    </source>
</evidence>
<keyword evidence="13" id="KW-0902">Two-component regulatory system</keyword>
<evidence type="ECO:0000256" key="13">
    <source>
        <dbReference type="ARBA" id="ARBA00023012"/>
    </source>
</evidence>
<evidence type="ECO:0000256" key="7">
    <source>
        <dbReference type="ARBA" id="ARBA00022679"/>
    </source>
</evidence>
<dbReference type="SMART" id="SM00387">
    <property type="entry name" value="HATPase_c"/>
    <property type="match status" value="1"/>
</dbReference>
<evidence type="ECO:0000256" key="2">
    <source>
        <dbReference type="ARBA" id="ARBA00004651"/>
    </source>
</evidence>
<evidence type="ECO:0000256" key="14">
    <source>
        <dbReference type="ARBA" id="ARBA00023136"/>
    </source>
</evidence>
<dbReference type="InterPro" id="IPR004358">
    <property type="entry name" value="Sig_transdc_His_kin-like_C"/>
</dbReference>
<evidence type="ECO:0000256" key="12">
    <source>
        <dbReference type="ARBA" id="ARBA00022989"/>
    </source>
</evidence>
<keyword evidence="6" id="KW-0597">Phosphoprotein</keyword>
<dbReference type="InterPro" id="IPR007895">
    <property type="entry name" value="MASE1"/>
</dbReference>
<dbReference type="SMART" id="SM00091">
    <property type="entry name" value="PAS"/>
    <property type="match status" value="2"/>
</dbReference>
<dbReference type="EMBL" id="CP003607">
    <property type="protein sequence ID" value="AFY80013.1"/>
    <property type="molecule type" value="Genomic_DNA"/>
</dbReference>
<comment type="subcellular location">
    <subcellularLocation>
        <location evidence="2">Cell membrane</location>
        <topology evidence="2">Multi-pass membrane protein</topology>
    </subcellularLocation>
</comment>
<keyword evidence="9" id="KW-0547">Nucleotide-binding</keyword>
<dbReference type="GO" id="GO:0005524">
    <property type="term" value="F:ATP binding"/>
    <property type="evidence" value="ECO:0007669"/>
    <property type="project" value="UniProtKB-KW"/>
</dbReference>
<dbReference type="PATRIC" id="fig|56110.3.peg.317"/>
<dbReference type="PANTHER" id="PTHR43047">
    <property type="entry name" value="TWO-COMPONENT HISTIDINE PROTEIN KINASE"/>
    <property type="match status" value="1"/>
</dbReference>
<feature type="transmembrane region" description="Helical" evidence="17">
    <location>
        <begin position="78"/>
        <end position="97"/>
    </location>
</feature>
<dbReference type="CDD" id="cd00130">
    <property type="entry name" value="PAS"/>
    <property type="match status" value="2"/>
</dbReference>
<keyword evidence="21" id="KW-1185">Reference proteome</keyword>
<dbReference type="HOGENOM" id="CLU_339441_0_0_3"/>
<keyword evidence="11" id="KW-0067">ATP-binding</keyword>
<keyword evidence="8 17" id="KW-0812">Transmembrane</keyword>
<reference evidence="20 21" key="1">
    <citation type="submission" date="2012-06" db="EMBL/GenBank/DDBJ databases">
        <title>Finished chromosome of genome of Oscillatoria acuminata PCC 6304.</title>
        <authorList>
            <consortium name="US DOE Joint Genome Institute"/>
            <person name="Gugger M."/>
            <person name="Coursin T."/>
            <person name="Rippka R."/>
            <person name="Tandeau De Marsac N."/>
            <person name="Huntemann M."/>
            <person name="Wei C.-L."/>
            <person name="Han J."/>
            <person name="Detter J.C."/>
            <person name="Han C."/>
            <person name="Tapia R."/>
            <person name="Davenport K."/>
            <person name="Daligault H."/>
            <person name="Erkkila T."/>
            <person name="Gu W."/>
            <person name="Munk A.C.C."/>
            <person name="Teshima H."/>
            <person name="Xu Y."/>
            <person name="Chain P."/>
            <person name="Chen A."/>
            <person name="Krypides N."/>
            <person name="Mavromatis K."/>
            <person name="Markowitz V."/>
            <person name="Szeto E."/>
            <person name="Ivanova N."/>
            <person name="Mikhailova N."/>
            <person name="Ovchinnikova G."/>
            <person name="Pagani I."/>
            <person name="Pati A."/>
            <person name="Goodwin L."/>
            <person name="Peters L."/>
            <person name="Pitluck S."/>
            <person name="Woyke T."/>
            <person name="Kerfeld C."/>
        </authorList>
    </citation>
    <scope>NUCLEOTIDE SEQUENCE [LARGE SCALE GENOMIC DNA]</scope>
    <source>
        <strain evidence="20 21">PCC 6304</strain>
    </source>
</reference>
<feature type="domain" description="PAS" evidence="19">
    <location>
        <begin position="433"/>
        <end position="480"/>
    </location>
</feature>
<dbReference type="RefSeq" id="WP_015146663.1">
    <property type="nucleotide sequence ID" value="NC_019693.1"/>
</dbReference>
<keyword evidence="12 17" id="KW-1133">Transmembrane helix</keyword>
<evidence type="ECO:0000256" key="15">
    <source>
        <dbReference type="ARBA" id="ARBA00023306"/>
    </source>
</evidence>
<evidence type="ECO:0000256" key="8">
    <source>
        <dbReference type="ARBA" id="ARBA00022692"/>
    </source>
</evidence>
<dbReference type="InterPro" id="IPR003661">
    <property type="entry name" value="HisK_dim/P_dom"/>
</dbReference>
<dbReference type="InterPro" id="IPR000014">
    <property type="entry name" value="PAS"/>
</dbReference>
<dbReference type="CDD" id="cd16922">
    <property type="entry name" value="HATPase_EvgS-ArcB-TorS-like"/>
    <property type="match status" value="1"/>
</dbReference>
<feature type="domain" description="PAS" evidence="19">
    <location>
        <begin position="311"/>
        <end position="383"/>
    </location>
</feature>
<dbReference type="Gene3D" id="3.30.565.10">
    <property type="entry name" value="Histidine kinase-like ATPase, C-terminal domain"/>
    <property type="match status" value="1"/>
</dbReference>
<dbReference type="InterPro" id="IPR036097">
    <property type="entry name" value="HisK_dim/P_sf"/>
</dbReference>
<dbReference type="AlphaFoldDB" id="K9TC68"/>
<protein>
    <recommendedName>
        <fullName evidence="16">Circadian input-output histidine kinase CikA</fullName>
        <ecNumber evidence="4">2.7.13.3</ecNumber>
    </recommendedName>
</protein>
<comment type="catalytic activity">
    <reaction evidence="1">
        <text>ATP + protein L-histidine = ADP + protein N-phospho-L-histidine.</text>
        <dbReference type="EC" id="2.7.13.3"/>
    </reaction>
</comment>
<dbReference type="InterPro" id="IPR001610">
    <property type="entry name" value="PAC"/>
</dbReference>
<evidence type="ECO:0000256" key="5">
    <source>
        <dbReference type="ARBA" id="ARBA00022475"/>
    </source>
</evidence>
<feature type="domain" description="Histidine kinase" evidence="18">
    <location>
        <begin position="575"/>
        <end position="815"/>
    </location>
</feature>
<dbReference type="PROSITE" id="PS50109">
    <property type="entry name" value="HIS_KIN"/>
    <property type="match status" value="1"/>
</dbReference>
<feature type="transmembrane region" description="Helical" evidence="17">
    <location>
        <begin position="39"/>
        <end position="58"/>
    </location>
</feature>
<dbReference type="GO" id="GO:0005886">
    <property type="term" value="C:plasma membrane"/>
    <property type="evidence" value="ECO:0007669"/>
    <property type="project" value="UniProtKB-SubCell"/>
</dbReference>
<name>K9TC68_9CYAN</name>
<dbReference type="PROSITE" id="PS50112">
    <property type="entry name" value="PAS"/>
    <property type="match status" value="2"/>
</dbReference>
<dbReference type="GO" id="GO:0000155">
    <property type="term" value="F:phosphorelay sensor kinase activity"/>
    <property type="evidence" value="ECO:0007669"/>
    <property type="project" value="InterPro"/>
</dbReference>
<dbReference type="InterPro" id="IPR003594">
    <property type="entry name" value="HATPase_dom"/>
</dbReference>
<evidence type="ECO:0000256" key="10">
    <source>
        <dbReference type="ARBA" id="ARBA00022777"/>
    </source>
</evidence>
<dbReference type="KEGG" id="oac:Oscil6304_0261"/>
<dbReference type="OrthoDB" id="434992at2"/>
<evidence type="ECO:0000256" key="1">
    <source>
        <dbReference type="ARBA" id="ARBA00000085"/>
    </source>
</evidence>
<dbReference type="STRING" id="56110.Oscil6304_0261"/>
<evidence type="ECO:0000313" key="20">
    <source>
        <dbReference type="EMBL" id="AFY80013.1"/>
    </source>
</evidence>
<dbReference type="CDD" id="cd00082">
    <property type="entry name" value="HisKA"/>
    <property type="match status" value="1"/>
</dbReference>
<dbReference type="GO" id="GO:0009927">
    <property type="term" value="F:histidine phosphotransfer kinase activity"/>
    <property type="evidence" value="ECO:0007669"/>
    <property type="project" value="TreeGrafter"/>
</dbReference>
<dbReference type="PRINTS" id="PR00344">
    <property type="entry name" value="BCTRLSENSOR"/>
</dbReference>
<dbReference type="Pfam" id="PF08447">
    <property type="entry name" value="PAS_3"/>
    <property type="match status" value="1"/>
</dbReference>
<dbReference type="Proteomes" id="UP000010367">
    <property type="component" value="Chromosome"/>
</dbReference>
<dbReference type="Pfam" id="PF05231">
    <property type="entry name" value="MASE1"/>
    <property type="match status" value="1"/>
</dbReference>
<dbReference type="SMART" id="SM00086">
    <property type="entry name" value="PAC"/>
    <property type="match status" value="2"/>
</dbReference>
<gene>
    <name evidence="20" type="ORF">Oscil6304_0261</name>
</gene>
<dbReference type="InterPro" id="IPR035965">
    <property type="entry name" value="PAS-like_dom_sf"/>
</dbReference>